<comment type="caution">
    <text evidence="1">The sequence shown here is derived from an EMBL/GenBank/DDBJ whole genome shotgun (WGS) entry which is preliminary data.</text>
</comment>
<gene>
    <name evidence="1" type="ORF">S01H4_31438</name>
</gene>
<reference evidence="1" key="1">
    <citation type="journal article" date="2014" name="Front. Microbiol.">
        <title>High frequency of phylogenetically diverse reductive dehalogenase-homologous genes in deep subseafloor sedimentary metagenomes.</title>
        <authorList>
            <person name="Kawai M."/>
            <person name="Futagami T."/>
            <person name="Toyoda A."/>
            <person name="Takaki Y."/>
            <person name="Nishi S."/>
            <person name="Hori S."/>
            <person name="Arai W."/>
            <person name="Tsubouchi T."/>
            <person name="Morono Y."/>
            <person name="Uchiyama I."/>
            <person name="Ito T."/>
            <person name="Fujiyama A."/>
            <person name="Inagaki F."/>
            <person name="Takami H."/>
        </authorList>
    </citation>
    <scope>NUCLEOTIDE SEQUENCE</scope>
    <source>
        <strain evidence="1">Expedition CK06-06</strain>
    </source>
</reference>
<feature type="non-terminal residue" evidence="1">
    <location>
        <position position="62"/>
    </location>
</feature>
<organism evidence="1">
    <name type="scientific">marine sediment metagenome</name>
    <dbReference type="NCBI Taxonomy" id="412755"/>
    <lineage>
        <taxon>unclassified sequences</taxon>
        <taxon>metagenomes</taxon>
        <taxon>ecological metagenomes</taxon>
    </lineage>
</organism>
<accession>X1C7F0</accession>
<sequence length="62" mass="7044">MDLTPEIGTIITTETAIDYCNLNGLYYLECRIRENPGFFKEWEFDGASMIEDVGFSAAFNIP</sequence>
<name>X1C7F0_9ZZZZ</name>
<protein>
    <submittedName>
        <fullName evidence="1">Uncharacterized protein</fullName>
    </submittedName>
</protein>
<evidence type="ECO:0000313" key="1">
    <source>
        <dbReference type="EMBL" id="GAG80346.1"/>
    </source>
</evidence>
<proteinExistence type="predicted"/>
<dbReference type="EMBL" id="BART01016332">
    <property type="protein sequence ID" value="GAG80346.1"/>
    <property type="molecule type" value="Genomic_DNA"/>
</dbReference>
<dbReference type="AlphaFoldDB" id="X1C7F0"/>